<dbReference type="InterPro" id="IPR023271">
    <property type="entry name" value="Aquaporin-like"/>
</dbReference>
<feature type="transmembrane region" description="Helical" evidence="8">
    <location>
        <begin position="156"/>
        <end position="179"/>
    </location>
</feature>
<evidence type="ECO:0008006" key="11">
    <source>
        <dbReference type="Google" id="ProtNLM"/>
    </source>
</evidence>
<dbReference type="GO" id="GO:0015250">
    <property type="term" value="F:water channel activity"/>
    <property type="evidence" value="ECO:0007669"/>
    <property type="project" value="TreeGrafter"/>
</dbReference>
<protein>
    <recommendedName>
        <fullName evidence="11">Aquaporin</fullName>
    </recommendedName>
</protein>
<keyword evidence="3 7" id="KW-0813">Transport</keyword>
<sequence>MVMQQLVEDREEVMSSTKANGAPADPLAPAVTVHVAEGRHAERPAAAAADEAGNKGARRSAMQTSTIGYADQFISLQREAVGELIGTFLFLTLGFGVICTATLGNVQLSLASIAAIWGIGVALGIGVSSALSDSHLNPAVTLAMVLFRKFEGKRAVVYWLAQVGGSTLASLLLGCVYLPQIKAYSTHTSIDALTNATTVECNGGDIHPLPFQIGWPGLPNDERTPPGAILAYEALAAAILVACVLRLDPGNGKPQHLGAAVCALILVFAPLSGAGFNPARDLGPRIASAVLSVHAAPCLAGFGGGEWWPYTLGPLIGAALGGGLHALGSGLEKKHKEHDKEHDKKQKQLSELAVYGV</sequence>
<dbReference type="Proteomes" id="UP000751190">
    <property type="component" value="Unassembled WGS sequence"/>
</dbReference>
<evidence type="ECO:0000313" key="9">
    <source>
        <dbReference type="EMBL" id="KAG8459423.1"/>
    </source>
</evidence>
<dbReference type="SUPFAM" id="SSF81338">
    <property type="entry name" value="Aquaporin-like"/>
    <property type="match status" value="1"/>
</dbReference>
<evidence type="ECO:0000256" key="4">
    <source>
        <dbReference type="ARBA" id="ARBA00022692"/>
    </source>
</evidence>
<evidence type="ECO:0000256" key="1">
    <source>
        <dbReference type="ARBA" id="ARBA00004141"/>
    </source>
</evidence>
<reference evidence="9" key="1">
    <citation type="submission" date="2021-05" db="EMBL/GenBank/DDBJ databases">
        <title>The genome of the haptophyte Pavlova lutheri (Diacronema luteri, Pavlovales) - a model for lipid biosynthesis in eukaryotic algae.</title>
        <authorList>
            <person name="Hulatt C.J."/>
            <person name="Posewitz M.C."/>
        </authorList>
    </citation>
    <scope>NUCLEOTIDE SEQUENCE</scope>
    <source>
        <strain evidence="9">NIVA-4/92</strain>
    </source>
</reference>
<evidence type="ECO:0000256" key="8">
    <source>
        <dbReference type="SAM" id="Phobius"/>
    </source>
</evidence>
<accession>A0A8J5X4U8</accession>
<dbReference type="InterPro" id="IPR050363">
    <property type="entry name" value="MIP/Aquaporin"/>
</dbReference>
<dbReference type="OrthoDB" id="3222at2759"/>
<gene>
    <name evidence="9" type="ORF">KFE25_013059</name>
</gene>
<evidence type="ECO:0000256" key="2">
    <source>
        <dbReference type="ARBA" id="ARBA00006175"/>
    </source>
</evidence>
<proteinExistence type="inferred from homology"/>
<keyword evidence="4 7" id="KW-0812">Transmembrane</keyword>
<dbReference type="PANTHER" id="PTHR43829:SF9">
    <property type="entry name" value="AQUAPORIN-9"/>
    <property type="match status" value="1"/>
</dbReference>
<dbReference type="InterPro" id="IPR022357">
    <property type="entry name" value="MIP_CS"/>
</dbReference>
<evidence type="ECO:0000256" key="3">
    <source>
        <dbReference type="ARBA" id="ARBA00022448"/>
    </source>
</evidence>
<evidence type="ECO:0000256" key="6">
    <source>
        <dbReference type="ARBA" id="ARBA00023136"/>
    </source>
</evidence>
<name>A0A8J5X4U8_DIALT</name>
<dbReference type="GO" id="GO:0005886">
    <property type="term" value="C:plasma membrane"/>
    <property type="evidence" value="ECO:0007669"/>
    <property type="project" value="TreeGrafter"/>
</dbReference>
<dbReference type="Gene3D" id="1.20.1080.10">
    <property type="entry name" value="Glycerol uptake facilitator protein"/>
    <property type="match status" value="1"/>
</dbReference>
<dbReference type="PRINTS" id="PR00783">
    <property type="entry name" value="MINTRINSICP"/>
</dbReference>
<feature type="transmembrane region" description="Helical" evidence="8">
    <location>
        <begin position="110"/>
        <end position="131"/>
    </location>
</feature>
<evidence type="ECO:0000313" key="10">
    <source>
        <dbReference type="Proteomes" id="UP000751190"/>
    </source>
</evidence>
<comment type="caution">
    <text evidence="9">The sequence shown here is derived from an EMBL/GenBank/DDBJ whole genome shotgun (WGS) entry which is preliminary data.</text>
</comment>
<comment type="subcellular location">
    <subcellularLocation>
        <location evidence="1">Membrane</location>
        <topology evidence="1">Multi-pass membrane protein</topology>
    </subcellularLocation>
</comment>
<feature type="transmembrane region" description="Helical" evidence="8">
    <location>
        <begin position="257"/>
        <end position="276"/>
    </location>
</feature>
<dbReference type="OMA" id="MQPEMEQ"/>
<feature type="transmembrane region" description="Helical" evidence="8">
    <location>
        <begin position="307"/>
        <end position="327"/>
    </location>
</feature>
<dbReference type="EMBL" id="JAGTXO010000041">
    <property type="protein sequence ID" value="KAG8459423.1"/>
    <property type="molecule type" value="Genomic_DNA"/>
</dbReference>
<evidence type="ECO:0000256" key="5">
    <source>
        <dbReference type="ARBA" id="ARBA00022989"/>
    </source>
</evidence>
<keyword evidence="10" id="KW-1185">Reference proteome</keyword>
<dbReference type="AlphaFoldDB" id="A0A8J5X4U8"/>
<dbReference type="PROSITE" id="PS00221">
    <property type="entry name" value="MIP"/>
    <property type="match status" value="1"/>
</dbReference>
<dbReference type="PANTHER" id="PTHR43829">
    <property type="entry name" value="AQUAPORIN OR AQUAGLYCEROPORIN RELATED"/>
    <property type="match status" value="1"/>
</dbReference>
<dbReference type="Pfam" id="PF00230">
    <property type="entry name" value="MIP"/>
    <property type="match status" value="2"/>
</dbReference>
<organism evidence="9 10">
    <name type="scientific">Diacronema lutheri</name>
    <name type="common">Unicellular marine alga</name>
    <name type="synonym">Monochrysis lutheri</name>
    <dbReference type="NCBI Taxonomy" id="2081491"/>
    <lineage>
        <taxon>Eukaryota</taxon>
        <taxon>Haptista</taxon>
        <taxon>Haptophyta</taxon>
        <taxon>Pavlovophyceae</taxon>
        <taxon>Pavlovales</taxon>
        <taxon>Pavlovaceae</taxon>
        <taxon>Diacronema</taxon>
    </lineage>
</organism>
<comment type="similarity">
    <text evidence="2 7">Belongs to the MIP/aquaporin (TC 1.A.8) family.</text>
</comment>
<keyword evidence="6 8" id="KW-0472">Membrane</keyword>
<feature type="transmembrane region" description="Helical" evidence="8">
    <location>
        <begin position="84"/>
        <end position="104"/>
    </location>
</feature>
<keyword evidence="5 8" id="KW-1133">Transmembrane helix</keyword>
<evidence type="ECO:0000256" key="7">
    <source>
        <dbReference type="RuleBase" id="RU000477"/>
    </source>
</evidence>
<dbReference type="InterPro" id="IPR000425">
    <property type="entry name" value="MIP"/>
</dbReference>
<dbReference type="GO" id="GO:0015254">
    <property type="term" value="F:glycerol channel activity"/>
    <property type="evidence" value="ECO:0007669"/>
    <property type="project" value="TreeGrafter"/>
</dbReference>
<feature type="transmembrane region" description="Helical" evidence="8">
    <location>
        <begin position="227"/>
        <end position="245"/>
    </location>
</feature>